<reference evidence="2 3" key="1">
    <citation type="journal article" date="2019" name="Int. J. Syst. Evol. Microbiol.">
        <title>The Global Catalogue of Microorganisms (GCM) 10K type strain sequencing project: providing services to taxonomists for standard genome sequencing and annotation.</title>
        <authorList>
            <consortium name="The Broad Institute Genomics Platform"/>
            <consortium name="The Broad Institute Genome Sequencing Center for Infectious Disease"/>
            <person name="Wu L."/>
            <person name="Ma J."/>
        </authorList>
    </citation>
    <scope>NUCLEOTIDE SEQUENCE [LARGE SCALE GENOMIC DNA]</scope>
    <source>
        <strain evidence="2 3">JCM 14283</strain>
    </source>
</reference>
<dbReference type="InterPro" id="IPR036366">
    <property type="entry name" value="PGBDSf"/>
</dbReference>
<dbReference type="InterPro" id="IPR002477">
    <property type="entry name" value="Peptidoglycan-bd-like"/>
</dbReference>
<accession>A0ABN2TZD1</accession>
<dbReference type="InterPro" id="IPR036365">
    <property type="entry name" value="PGBD-like_sf"/>
</dbReference>
<keyword evidence="3" id="KW-1185">Reference proteome</keyword>
<dbReference type="EMBL" id="BAAANB010000003">
    <property type="protein sequence ID" value="GAA2025935.1"/>
    <property type="molecule type" value="Genomic_DNA"/>
</dbReference>
<dbReference type="Gene3D" id="1.10.101.10">
    <property type="entry name" value="PGBD-like superfamily/PGBD"/>
    <property type="match status" value="2"/>
</dbReference>
<organism evidence="2 3">
    <name type="scientific">Terrabacter terrae</name>
    <dbReference type="NCBI Taxonomy" id="318434"/>
    <lineage>
        <taxon>Bacteria</taxon>
        <taxon>Bacillati</taxon>
        <taxon>Actinomycetota</taxon>
        <taxon>Actinomycetes</taxon>
        <taxon>Micrococcales</taxon>
        <taxon>Intrasporangiaceae</taxon>
        <taxon>Terrabacter</taxon>
    </lineage>
</organism>
<feature type="domain" description="Peptidoglycan binding-like" evidence="1">
    <location>
        <begin position="38"/>
        <end position="88"/>
    </location>
</feature>
<evidence type="ECO:0000313" key="3">
    <source>
        <dbReference type="Proteomes" id="UP001501285"/>
    </source>
</evidence>
<proteinExistence type="predicted"/>
<protein>
    <recommendedName>
        <fullName evidence="1">Peptidoglycan binding-like domain-containing protein</fullName>
    </recommendedName>
</protein>
<dbReference type="RefSeq" id="WP_343989479.1">
    <property type="nucleotide sequence ID" value="NZ_BAAANB010000003.1"/>
</dbReference>
<dbReference type="SUPFAM" id="SSF47090">
    <property type="entry name" value="PGBD-like"/>
    <property type="match status" value="2"/>
</dbReference>
<evidence type="ECO:0000259" key="1">
    <source>
        <dbReference type="Pfam" id="PF01471"/>
    </source>
</evidence>
<evidence type="ECO:0000313" key="2">
    <source>
        <dbReference type="EMBL" id="GAA2025935.1"/>
    </source>
</evidence>
<name>A0ABN2TZD1_9MICO</name>
<feature type="domain" description="Peptidoglycan binding-like" evidence="1">
    <location>
        <begin position="121"/>
        <end position="156"/>
    </location>
</feature>
<gene>
    <name evidence="2" type="ORF">GCM10009740_14580</name>
</gene>
<dbReference type="Pfam" id="PF01471">
    <property type="entry name" value="PG_binding_1"/>
    <property type="match status" value="2"/>
</dbReference>
<dbReference type="Proteomes" id="UP001501285">
    <property type="component" value="Unassembled WGS sequence"/>
</dbReference>
<sequence length="163" mass="16957">MTACASIPPRASAGVARVDVATSYTPYKSLTVAPGARGAAVRVVQRALGGLAVDGVFGAITRDKVILLQRSLALPQTGIVTPELWDVLEARDFPFVADRSTVLRAGDTGPQVMAVQRLLGVPPTGVFDLATREAVKAAQARAGLASTGVVASRTWSLFDRLSA</sequence>
<comment type="caution">
    <text evidence="2">The sequence shown here is derived from an EMBL/GenBank/DDBJ whole genome shotgun (WGS) entry which is preliminary data.</text>
</comment>